<dbReference type="GO" id="GO:0000160">
    <property type="term" value="P:phosphorelay signal transduction system"/>
    <property type="evidence" value="ECO:0007669"/>
    <property type="project" value="InterPro"/>
</dbReference>
<dbReference type="Pfam" id="PF00196">
    <property type="entry name" value="GerE"/>
    <property type="match status" value="1"/>
</dbReference>
<proteinExistence type="predicted"/>
<gene>
    <name evidence="7" type="ORF">FHS54_001334</name>
</gene>
<dbReference type="PANTHER" id="PTHR44688">
    <property type="entry name" value="DNA-BINDING TRANSCRIPTIONAL ACTIVATOR DEVR_DOSR"/>
    <property type="match status" value="1"/>
</dbReference>
<evidence type="ECO:0000313" key="8">
    <source>
        <dbReference type="Proteomes" id="UP000576821"/>
    </source>
</evidence>
<dbReference type="PROSITE" id="PS50043">
    <property type="entry name" value="HTH_LUXR_2"/>
    <property type="match status" value="1"/>
</dbReference>
<dbReference type="PANTHER" id="PTHR44688:SF16">
    <property type="entry name" value="DNA-BINDING TRANSCRIPTIONAL ACTIVATOR DEVR_DOSR"/>
    <property type="match status" value="1"/>
</dbReference>
<evidence type="ECO:0000256" key="3">
    <source>
        <dbReference type="ARBA" id="ARBA00023163"/>
    </source>
</evidence>
<dbReference type="Gene3D" id="3.40.50.2300">
    <property type="match status" value="1"/>
</dbReference>
<dbReference type="InterPro" id="IPR000792">
    <property type="entry name" value="Tscrpt_reg_LuxR_C"/>
</dbReference>
<feature type="domain" description="Response regulatory" evidence="6">
    <location>
        <begin position="7"/>
        <end position="122"/>
    </location>
</feature>
<dbReference type="PROSITE" id="PS50110">
    <property type="entry name" value="RESPONSE_REGULATORY"/>
    <property type="match status" value="1"/>
</dbReference>
<accession>A0A846M5E3</accession>
<protein>
    <submittedName>
        <fullName evidence="7">FixJ family two-component response regulator</fullName>
    </submittedName>
</protein>
<evidence type="ECO:0000256" key="4">
    <source>
        <dbReference type="PROSITE-ProRule" id="PRU00169"/>
    </source>
</evidence>
<keyword evidence="8" id="KW-1185">Reference proteome</keyword>
<evidence type="ECO:0000313" key="7">
    <source>
        <dbReference type="EMBL" id="NIJ16368.1"/>
    </source>
</evidence>
<evidence type="ECO:0000256" key="2">
    <source>
        <dbReference type="ARBA" id="ARBA00023125"/>
    </source>
</evidence>
<dbReference type="CDD" id="cd06170">
    <property type="entry name" value="LuxR_C_like"/>
    <property type="match status" value="1"/>
</dbReference>
<organism evidence="7 8">
    <name type="scientific">Sphingobium vermicomposti</name>
    <dbReference type="NCBI Taxonomy" id="529005"/>
    <lineage>
        <taxon>Bacteria</taxon>
        <taxon>Pseudomonadati</taxon>
        <taxon>Pseudomonadota</taxon>
        <taxon>Alphaproteobacteria</taxon>
        <taxon>Sphingomonadales</taxon>
        <taxon>Sphingomonadaceae</taxon>
        <taxon>Sphingobium</taxon>
    </lineage>
</organism>
<dbReference type="SMART" id="SM00448">
    <property type="entry name" value="REC"/>
    <property type="match status" value="1"/>
</dbReference>
<comment type="caution">
    <text evidence="7">The sequence shown here is derived from an EMBL/GenBank/DDBJ whole genome shotgun (WGS) entry which is preliminary data.</text>
</comment>
<keyword evidence="4" id="KW-0597">Phosphoprotein</keyword>
<dbReference type="Proteomes" id="UP000576821">
    <property type="component" value="Unassembled WGS sequence"/>
</dbReference>
<dbReference type="AlphaFoldDB" id="A0A846M5E3"/>
<keyword evidence="3" id="KW-0804">Transcription</keyword>
<dbReference type="EMBL" id="JAASQR010000002">
    <property type="protein sequence ID" value="NIJ16368.1"/>
    <property type="molecule type" value="Genomic_DNA"/>
</dbReference>
<dbReference type="GO" id="GO:0003677">
    <property type="term" value="F:DNA binding"/>
    <property type="evidence" value="ECO:0007669"/>
    <property type="project" value="UniProtKB-KW"/>
</dbReference>
<keyword evidence="2" id="KW-0238">DNA-binding</keyword>
<dbReference type="InterPro" id="IPR036388">
    <property type="entry name" value="WH-like_DNA-bd_sf"/>
</dbReference>
<dbReference type="SUPFAM" id="SSF52172">
    <property type="entry name" value="CheY-like"/>
    <property type="match status" value="1"/>
</dbReference>
<reference evidence="7 8" key="1">
    <citation type="submission" date="2020-03" db="EMBL/GenBank/DDBJ databases">
        <title>Genomic Encyclopedia of Type Strains, Phase IV (KMG-IV): sequencing the most valuable type-strain genomes for metagenomic binning, comparative biology and taxonomic classification.</title>
        <authorList>
            <person name="Goeker M."/>
        </authorList>
    </citation>
    <scope>NUCLEOTIDE SEQUENCE [LARGE SCALE GENOMIC DNA]</scope>
    <source>
        <strain evidence="7 8">DSM 21299</strain>
    </source>
</reference>
<feature type="modified residue" description="4-aspartylphosphate" evidence="4">
    <location>
        <position position="56"/>
    </location>
</feature>
<dbReference type="InterPro" id="IPR001789">
    <property type="entry name" value="Sig_transdc_resp-reg_receiver"/>
</dbReference>
<dbReference type="PROSITE" id="PS00622">
    <property type="entry name" value="HTH_LUXR_1"/>
    <property type="match status" value="1"/>
</dbReference>
<name>A0A846M5E3_9SPHN</name>
<dbReference type="GO" id="GO:0006355">
    <property type="term" value="P:regulation of DNA-templated transcription"/>
    <property type="evidence" value="ECO:0007669"/>
    <property type="project" value="InterPro"/>
</dbReference>
<dbReference type="InterPro" id="IPR016032">
    <property type="entry name" value="Sig_transdc_resp-reg_C-effctor"/>
</dbReference>
<dbReference type="Pfam" id="PF00072">
    <property type="entry name" value="Response_reg"/>
    <property type="match status" value="1"/>
</dbReference>
<feature type="domain" description="HTH luxR-type" evidence="5">
    <location>
        <begin position="131"/>
        <end position="195"/>
    </location>
</feature>
<evidence type="ECO:0000256" key="1">
    <source>
        <dbReference type="ARBA" id="ARBA00023015"/>
    </source>
</evidence>
<evidence type="ECO:0000259" key="6">
    <source>
        <dbReference type="PROSITE" id="PS50110"/>
    </source>
</evidence>
<dbReference type="SMART" id="SM00421">
    <property type="entry name" value="HTH_LUXR"/>
    <property type="match status" value="1"/>
</dbReference>
<dbReference type="PRINTS" id="PR00038">
    <property type="entry name" value="HTHLUXR"/>
</dbReference>
<dbReference type="Gene3D" id="1.10.10.10">
    <property type="entry name" value="Winged helix-like DNA-binding domain superfamily/Winged helix DNA-binding domain"/>
    <property type="match status" value="1"/>
</dbReference>
<keyword evidence="1" id="KW-0805">Transcription regulation</keyword>
<evidence type="ECO:0000259" key="5">
    <source>
        <dbReference type="PROSITE" id="PS50043"/>
    </source>
</evidence>
<dbReference type="SUPFAM" id="SSF46894">
    <property type="entry name" value="C-terminal effector domain of the bipartite response regulators"/>
    <property type="match status" value="1"/>
</dbReference>
<dbReference type="InterPro" id="IPR011006">
    <property type="entry name" value="CheY-like_superfamily"/>
</dbReference>
<dbReference type="RefSeq" id="WP_167303004.1">
    <property type="nucleotide sequence ID" value="NZ_JAASQR010000002.1"/>
</dbReference>
<sequence>MSINDRKVYVVDDDADLGAAVARLLGRHGFSAQSFLDPVQLLDIYAQAPAACIVTDVMMDDLDGFGFADRIRVMDPGAAIIFMTAWPTTANAVDSVRRHGGIDYLEKPLDEARLLAAVSEGVDWSGRRRQQLARTATLSPREREVFDLLVQGHSNKVIAGMLALSPKTVEDHRASIMSKTEANGLAQLIALASPD</sequence>